<dbReference type="GeneTree" id="ENSGT00940000163417"/>
<protein>
    <recommendedName>
        <fullName evidence="2">ribonuclease H</fullName>
        <ecNumber evidence="2">3.1.26.4</ecNumber>
    </recommendedName>
</protein>
<dbReference type="AlphaFoldDB" id="A0A8C5QBL6"/>
<dbReference type="PANTHER" id="PTHR33064">
    <property type="entry name" value="POL PROTEIN"/>
    <property type="match status" value="1"/>
</dbReference>
<dbReference type="Ensembl" id="ENSLLET00000036431.1">
    <property type="protein sequence ID" value="ENSLLEP00000035096.1"/>
    <property type="gene ID" value="ENSLLEG00000022213.1"/>
</dbReference>
<dbReference type="PANTHER" id="PTHR33064:SF37">
    <property type="entry name" value="RIBONUCLEASE H"/>
    <property type="match status" value="1"/>
</dbReference>
<dbReference type="InterPro" id="IPR043128">
    <property type="entry name" value="Rev_trsase/Diguanyl_cyclase"/>
</dbReference>
<feature type="domain" description="Reverse transcriptase" evidence="3">
    <location>
        <begin position="73"/>
        <end position="231"/>
    </location>
</feature>
<dbReference type="InterPro" id="IPR043502">
    <property type="entry name" value="DNA/RNA_pol_sf"/>
</dbReference>
<reference evidence="4" key="2">
    <citation type="submission" date="2025-09" db="UniProtKB">
        <authorList>
            <consortium name="Ensembl"/>
        </authorList>
    </citation>
    <scope>IDENTIFICATION</scope>
</reference>
<evidence type="ECO:0000256" key="1">
    <source>
        <dbReference type="ARBA" id="ARBA00010879"/>
    </source>
</evidence>
<dbReference type="EC" id="3.1.26.4" evidence="2"/>
<dbReference type="SUPFAM" id="SSF56672">
    <property type="entry name" value="DNA/RNA polymerases"/>
    <property type="match status" value="1"/>
</dbReference>
<sequence length="231" mass="25332">MSIESSPISFPPIPELYEVPDHLWSKGPEDIGRLQVPPVLVTLKPGATPPRKPQYPLKPAQSAAIAKQVCILGDSGALVQCTSPCNSPLFPVKKKTPKGEPEAYRMVQDLRAVNEATILDTLLVSNPHTLLSGIPPSACYFTVVDLANAFFIVPLDPACMYLFAFTHDNRQYTWTVMPQGAQNSPTQFSKAMATVLDTWQRLNPQVVLLQYVDELLLCAPSREEAVTTSLS</sequence>
<accession>A0A8C5QBL6</accession>
<dbReference type="InterPro" id="IPR051320">
    <property type="entry name" value="Viral_Replic_Matur_Polypro"/>
</dbReference>
<evidence type="ECO:0000259" key="3">
    <source>
        <dbReference type="PROSITE" id="PS50878"/>
    </source>
</evidence>
<comment type="similarity">
    <text evidence="1">Belongs to the beta type-B retroviral polymerase family. HERV class-II K(HML-2) pol subfamily.</text>
</comment>
<dbReference type="OrthoDB" id="6773263at2759"/>
<dbReference type="Proteomes" id="UP000694569">
    <property type="component" value="Unplaced"/>
</dbReference>
<dbReference type="Pfam" id="PF00078">
    <property type="entry name" value="RVT_1"/>
    <property type="match status" value="1"/>
</dbReference>
<evidence type="ECO:0000256" key="2">
    <source>
        <dbReference type="ARBA" id="ARBA00012180"/>
    </source>
</evidence>
<dbReference type="PROSITE" id="PS50878">
    <property type="entry name" value="RT_POL"/>
    <property type="match status" value="1"/>
</dbReference>
<organism evidence="4 5">
    <name type="scientific">Leptobrachium leishanense</name>
    <name type="common">Leishan spiny toad</name>
    <dbReference type="NCBI Taxonomy" id="445787"/>
    <lineage>
        <taxon>Eukaryota</taxon>
        <taxon>Metazoa</taxon>
        <taxon>Chordata</taxon>
        <taxon>Craniata</taxon>
        <taxon>Vertebrata</taxon>
        <taxon>Euteleostomi</taxon>
        <taxon>Amphibia</taxon>
        <taxon>Batrachia</taxon>
        <taxon>Anura</taxon>
        <taxon>Pelobatoidea</taxon>
        <taxon>Megophryidae</taxon>
        <taxon>Leptobrachium</taxon>
    </lineage>
</organism>
<dbReference type="GO" id="GO:0004523">
    <property type="term" value="F:RNA-DNA hybrid ribonuclease activity"/>
    <property type="evidence" value="ECO:0007669"/>
    <property type="project" value="UniProtKB-EC"/>
</dbReference>
<proteinExistence type="inferred from homology"/>
<evidence type="ECO:0000313" key="5">
    <source>
        <dbReference type="Proteomes" id="UP000694569"/>
    </source>
</evidence>
<dbReference type="InterPro" id="IPR000477">
    <property type="entry name" value="RT_dom"/>
</dbReference>
<dbReference type="Gene3D" id="3.30.70.270">
    <property type="match status" value="1"/>
</dbReference>
<name>A0A8C5QBL6_9ANUR</name>
<keyword evidence="5" id="KW-1185">Reference proteome</keyword>
<evidence type="ECO:0000313" key="4">
    <source>
        <dbReference type="Ensembl" id="ENSLLEP00000035096.1"/>
    </source>
</evidence>
<dbReference type="Gene3D" id="3.10.10.10">
    <property type="entry name" value="HIV Type 1 Reverse Transcriptase, subunit A, domain 1"/>
    <property type="match status" value="1"/>
</dbReference>
<reference evidence="4" key="1">
    <citation type="submission" date="2025-08" db="UniProtKB">
        <authorList>
            <consortium name="Ensembl"/>
        </authorList>
    </citation>
    <scope>IDENTIFICATION</scope>
</reference>